<sequence>MTASEVTENASTKEEETNENQQDVDKTSLQSYIQEVEERLSAKAELRNINQNAQNLRPGDSHFSKLDSSLKKNTTFVKKIRNFSGTQIEAYLKEMSGLNLSKYISEIAAAIVDTKLKMTDVNAAVRMCSILHQTYVDFSQHLFENWQKNLSFKVGEKLQIQVNSELI</sequence>
<reference evidence="1" key="1">
    <citation type="submission" date="2022-04" db="EMBL/GenBank/DDBJ databases">
        <title>Chromosome-scale genome assembly of Holotrichia oblita Faldermann.</title>
        <authorList>
            <person name="Rongchong L."/>
        </authorList>
    </citation>
    <scope>NUCLEOTIDE SEQUENCE</scope>
    <source>
        <strain evidence="1">81SQS9</strain>
    </source>
</reference>
<keyword evidence="2" id="KW-1185">Reference proteome</keyword>
<gene>
    <name evidence="1" type="ORF">MML48_1g00555</name>
</gene>
<evidence type="ECO:0000313" key="2">
    <source>
        <dbReference type="Proteomes" id="UP001056778"/>
    </source>
</evidence>
<evidence type="ECO:0000313" key="1">
    <source>
        <dbReference type="EMBL" id="KAI4469810.1"/>
    </source>
</evidence>
<dbReference type="EMBL" id="CM043015">
    <property type="protein sequence ID" value="KAI4469810.1"/>
    <property type="molecule type" value="Genomic_DNA"/>
</dbReference>
<accession>A0ACB9TT30</accession>
<name>A0ACB9TT30_HOLOL</name>
<protein>
    <submittedName>
        <fullName evidence="1">Nonsense-mediated mrna decay protein suppressor 2</fullName>
    </submittedName>
</protein>
<comment type="caution">
    <text evidence="1">The sequence shown here is derived from an EMBL/GenBank/DDBJ whole genome shotgun (WGS) entry which is preliminary data.</text>
</comment>
<proteinExistence type="predicted"/>
<organism evidence="1 2">
    <name type="scientific">Holotrichia oblita</name>
    <name type="common">Chafer beetle</name>
    <dbReference type="NCBI Taxonomy" id="644536"/>
    <lineage>
        <taxon>Eukaryota</taxon>
        <taxon>Metazoa</taxon>
        <taxon>Ecdysozoa</taxon>
        <taxon>Arthropoda</taxon>
        <taxon>Hexapoda</taxon>
        <taxon>Insecta</taxon>
        <taxon>Pterygota</taxon>
        <taxon>Neoptera</taxon>
        <taxon>Endopterygota</taxon>
        <taxon>Coleoptera</taxon>
        <taxon>Polyphaga</taxon>
        <taxon>Scarabaeiformia</taxon>
        <taxon>Scarabaeidae</taxon>
        <taxon>Melolonthinae</taxon>
        <taxon>Holotrichia</taxon>
    </lineage>
</organism>
<dbReference type="Proteomes" id="UP001056778">
    <property type="component" value="Chromosome 1"/>
</dbReference>